<accession>A0A392TJQ3</accession>
<comment type="caution">
    <text evidence="1">The sequence shown here is derived from an EMBL/GenBank/DDBJ whole genome shotgun (WGS) entry which is preliminary data.</text>
</comment>
<evidence type="ECO:0000313" key="1">
    <source>
        <dbReference type="EMBL" id="MCI60175.1"/>
    </source>
</evidence>
<feature type="non-terminal residue" evidence="1">
    <location>
        <position position="1"/>
    </location>
</feature>
<evidence type="ECO:0000313" key="2">
    <source>
        <dbReference type="Proteomes" id="UP000265520"/>
    </source>
</evidence>
<keyword evidence="2" id="KW-1185">Reference proteome</keyword>
<name>A0A392TJQ3_9FABA</name>
<protein>
    <submittedName>
        <fullName evidence="1">Uncharacterized protein</fullName>
    </submittedName>
</protein>
<organism evidence="1 2">
    <name type="scientific">Trifolium medium</name>
    <dbReference type="NCBI Taxonomy" id="97028"/>
    <lineage>
        <taxon>Eukaryota</taxon>
        <taxon>Viridiplantae</taxon>
        <taxon>Streptophyta</taxon>
        <taxon>Embryophyta</taxon>
        <taxon>Tracheophyta</taxon>
        <taxon>Spermatophyta</taxon>
        <taxon>Magnoliopsida</taxon>
        <taxon>eudicotyledons</taxon>
        <taxon>Gunneridae</taxon>
        <taxon>Pentapetalae</taxon>
        <taxon>rosids</taxon>
        <taxon>fabids</taxon>
        <taxon>Fabales</taxon>
        <taxon>Fabaceae</taxon>
        <taxon>Papilionoideae</taxon>
        <taxon>50 kb inversion clade</taxon>
        <taxon>NPAAA clade</taxon>
        <taxon>Hologalegina</taxon>
        <taxon>IRL clade</taxon>
        <taxon>Trifolieae</taxon>
        <taxon>Trifolium</taxon>
    </lineage>
</organism>
<dbReference type="AlphaFoldDB" id="A0A392TJQ3"/>
<dbReference type="Proteomes" id="UP000265520">
    <property type="component" value="Unassembled WGS sequence"/>
</dbReference>
<sequence length="19" mass="2004">VLLASAPFQMKVALAAVQF</sequence>
<proteinExistence type="predicted"/>
<reference evidence="1 2" key="1">
    <citation type="journal article" date="2018" name="Front. Plant Sci.">
        <title>Red Clover (Trifolium pratense) and Zigzag Clover (T. medium) - A Picture of Genomic Similarities and Differences.</title>
        <authorList>
            <person name="Dluhosova J."/>
            <person name="Istvanek J."/>
            <person name="Nedelnik J."/>
            <person name="Repkova J."/>
        </authorList>
    </citation>
    <scope>NUCLEOTIDE SEQUENCE [LARGE SCALE GENOMIC DNA]</scope>
    <source>
        <strain evidence="2">cv. 10/8</strain>
        <tissue evidence="1">Leaf</tissue>
    </source>
</reference>
<dbReference type="EMBL" id="LXQA010576835">
    <property type="protein sequence ID" value="MCI60175.1"/>
    <property type="molecule type" value="Genomic_DNA"/>
</dbReference>